<dbReference type="Pfam" id="PF13103">
    <property type="entry name" value="TonB_2"/>
    <property type="match status" value="1"/>
</dbReference>
<feature type="compositionally biased region" description="Basic and acidic residues" evidence="1">
    <location>
        <begin position="164"/>
        <end position="182"/>
    </location>
</feature>
<sequence length="340" mass="38016">MNRLPYLIAFIVSMSVHFAVFSGWQTFPLYRPHPTVQLQERPKIRMRFVESQKQEEIEPDQPTENISDASNKAAQPEPSEKLAERTDAPAIDKISDTQQTASAPPSGAQNPMPPGMTQAQTAQAPALAEPNDNASNEDIPEPEANEEEQKAPDMPKPEPTLAKAEIEIPEPKKEDIATRQEKIMPTPKPEVMDIPSGGPQAASPADPLDAKIDELIHNAESDIDSVAELINQLQFNIRKHSLGPYYAEMKRKIGRNWRFRMRHYSTEMFSSVAIVVFKVDEHGGLKAVECVYQNGNPFFSQDCIAAIQASAQFEPLPEDYINQSGKKELWVYATFGYNVE</sequence>
<accession>A0A3A4R382</accession>
<keyword evidence="2" id="KW-0812">Transmembrane</keyword>
<evidence type="ECO:0000313" key="3">
    <source>
        <dbReference type="EMBL" id="RJP59432.1"/>
    </source>
</evidence>
<feature type="region of interest" description="Disordered" evidence="1">
    <location>
        <begin position="52"/>
        <end position="206"/>
    </location>
</feature>
<dbReference type="EMBL" id="QZJZ01000049">
    <property type="protein sequence ID" value="RJP59432.1"/>
    <property type="molecule type" value="Genomic_DNA"/>
</dbReference>
<feature type="compositionally biased region" description="Polar residues" evidence="1">
    <location>
        <begin position="62"/>
        <end position="73"/>
    </location>
</feature>
<dbReference type="AlphaFoldDB" id="A0A3A4R382"/>
<feature type="compositionally biased region" description="Basic and acidic residues" evidence="1">
    <location>
        <begin position="78"/>
        <end position="87"/>
    </location>
</feature>
<feature type="compositionally biased region" description="Polar residues" evidence="1">
    <location>
        <begin position="96"/>
        <end position="109"/>
    </location>
</feature>
<dbReference type="SUPFAM" id="SSF74653">
    <property type="entry name" value="TolA/TonB C-terminal domain"/>
    <property type="match status" value="1"/>
</dbReference>
<gene>
    <name evidence="3" type="ORF">C4541_06110</name>
</gene>
<keyword evidence="2" id="KW-0472">Membrane</keyword>
<feature type="compositionally biased region" description="Basic and acidic residues" evidence="1">
    <location>
        <begin position="147"/>
        <end position="156"/>
    </location>
</feature>
<evidence type="ECO:0000256" key="1">
    <source>
        <dbReference type="SAM" id="MobiDB-lite"/>
    </source>
</evidence>
<comment type="caution">
    <text evidence="3">The sequence shown here is derived from an EMBL/GenBank/DDBJ whole genome shotgun (WGS) entry which is preliminary data.</text>
</comment>
<name>A0A3A4R382_9BACT</name>
<proteinExistence type="predicted"/>
<feature type="transmembrane region" description="Helical" evidence="2">
    <location>
        <begin position="6"/>
        <end position="24"/>
    </location>
</feature>
<organism evidence="3 4">
    <name type="scientific">Candidatus Auribacter fodinae</name>
    <dbReference type="NCBI Taxonomy" id="2093366"/>
    <lineage>
        <taxon>Bacteria</taxon>
        <taxon>Pseudomonadati</taxon>
        <taxon>Candidatus Auribacterota</taxon>
        <taxon>Candidatus Auribacteria</taxon>
        <taxon>Candidatus Auribacterales</taxon>
        <taxon>Candidatus Auribacteraceae</taxon>
        <taxon>Candidatus Auribacter</taxon>
    </lineage>
</organism>
<dbReference type="Gene3D" id="3.30.1150.10">
    <property type="match status" value="1"/>
</dbReference>
<protein>
    <recommendedName>
        <fullName evidence="5">TonB C-terminal domain-containing protein</fullName>
    </recommendedName>
</protein>
<keyword evidence="2" id="KW-1133">Transmembrane helix</keyword>
<reference evidence="3 4" key="1">
    <citation type="journal article" date="2017" name="ISME J.">
        <title>Energy and carbon metabolisms in a deep terrestrial subsurface fluid microbial community.</title>
        <authorList>
            <person name="Momper L."/>
            <person name="Jungbluth S.P."/>
            <person name="Lee M.D."/>
            <person name="Amend J.P."/>
        </authorList>
    </citation>
    <scope>NUCLEOTIDE SEQUENCE [LARGE SCALE GENOMIC DNA]</scope>
    <source>
        <strain evidence="3">SURF_26</strain>
    </source>
</reference>
<dbReference type="Proteomes" id="UP000266426">
    <property type="component" value="Unassembled WGS sequence"/>
</dbReference>
<evidence type="ECO:0008006" key="5">
    <source>
        <dbReference type="Google" id="ProtNLM"/>
    </source>
</evidence>
<evidence type="ECO:0000256" key="2">
    <source>
        <dbReference type="SAM" id="Phobius"/>
    </source>
</evidence>
<evidence type="ECO:0000313" key="4">
    <source>
        <dbReference type="Proteomes" id="UP000266426"/>
    </source>
</evidence>